<evidence type="ECO:0000259" key="2">
    <source>
        <dbReference type="SMART" id="SM00717"/>
    </source>
</evidence>
<organism evidence="3 4">
    <name type="scientific">Entomortierella chlamydospora</name>
    <dbReference type="NCBI Taxonomy" id="101097"/>
    <lineage>
        <taxon>Eukaryota</taxon>
        <taxon>Fungi</taxon>
        <taxon>Fungi incertae sedis</taxon>
        <taxon>Mucoromycota</taxon>
        <taxon>Mortierellomycotina</taxon>
        <taxon>Mortierellomycetes</taxon>
        <taxon>Mortierellales</taxon>
        <taxon>Mortierellaceae</taxon>
        <taxon>Entomortierella</taxon>
    </lineage>
</organism>
<proteinExistence type="predicted"/>
<comment type="caution">
    <text evidence="3">The sequence shown here is derived from an EMBL/GenBank/DDBJ whole genome shotgun (WGS) entry which is preliminary data.</text>
</comment>
<sequence length="92" mass="10321">MTGKWDGDEQRRLVEAIRSQVGDEYEICLGVKEEGPKGSNQLATTTSGLDSKPALTMGSHVLRSLNWEKIASEVRTRTASQCHTHFYRSMHN</sequence>
<evidence type="ECO:0000256" key="1">
    <source>
        <dbReference type="SAM" id="MobiDB-lite"/>
    </source>
</evidence>
<dbReference type="Proteomes" id="UP000703661">
    <property type="component" value="Unassembled WGS sequence"/>
</dbReference>
<dbReference type="CDD" id="cd00167">
    <property type="entry name" value="SANT"/>
    <property type="match status" value="1"/>
</dbReference>
<dbReference type="InterPro" id="IPR001005">
    <property type="entry name" value="SANT/Myb"/>
</dbReference>
<feature type="non-terminal residue" evidence="3">
    <location>
        <position position="92"/>
    </location>
</feature>
<reference evidence="3" key="1">
    <citation type="journal article" date="2020" name="Fungal Divers.">
        <title>Resolving the Mortierellaceae phylogeny through synthesis of multi-gene phylogenetics and phylogenomics.</title>
        <authorList>
            <person name="Vandepol N."/>
            <person name="Liber J."/>
            <person name="Desiro A."/>
            <person name="Na H."/>
            <person name="Kennedy M."/>
            <person name="Barry K."/>
            <person name="Grigoriev I.V."/>
            <person name="Miller A.N."/>
            <person name="O'Donnell K."/>
            <person name="Stajich J.E."/>
            <person name="Bonito G."/>
        </authorList>
    </citation>
    <scope>NUCLEOTIDE SEQUENCE</scope>
    <source>
        <strain evidence="3">NRRL 2769</strain>
    </source>
</reference>
<feature type="domain" description="Myb-like" evidence="2">
    <location>
        <begin position="1"/>
        <end position="92"/>
    </location>
</feature>
<dbReference type="Gene3D" id="1.10.10.60">
    <property type="entry name" value="Homeodomain-like"/>
    <property type="match status" value="1"/>
</dbReference>
<dbReference type="InterPro" id="IPR009057">
    <property type="entry name" value="Homeodomain-like_sf"/>
</dbReference>
<feature type="region of interest" description="Disordered" evidence="1">
    <location>
        <begin position="34"/>
        <end position="54"/>
    </location>
</feature>
<dbReference type="EMBL" id="JAAAID010002576">
    <property type="protein sequence ID" value="KAG0006654.1"/>
    <property type="molecule type" value="Genomic_DNA"/>
</dbReference>
<evidence type="ECO:0000313" key="4">
    <source>
        <dbReference type="Proteomes" id="UP000703661"/>
    </source>
</evidence>
<evidence type="ECO:0000313" key="3">
    <source>
        <dbReference type="EMBL" id="KAG0006654.1"/>
    </source>
</evidence>
<dbReference type="SUPFAM" id="SSF46689">
    <property type="entry name" value="Homeodomain-like"/>
    <property type="match status" value="1"/>
</dbReference>
<accession>A0A9P6ML06</accession>
<name>A0A9P6ML06_9FUNG</name>
<keyword evidence="4" id="KW-1185">Reference proteome</keyword>
<dbReference type="SMART" id="SM00717">
    <property type="entry name" value="SANT"/>
    <property type="match status" value="1"/>
</dbReference>
<dbReference type="AlphaFoldDB" id="A0A9P6ML06"/>
<feature type="compositionally biased region" description="Polar residues" evidence="1">
    <location>
        <begin position="38"/>
        <end position="49"/>
    </location>
</feature>
<protein>
    <recommendedName>
        <fullName evidence="2">Myb-like domain-containing protein</fullName>
    </recommendedName>
</protein>
<gene>
    <name evidence="3" type="ORF">BGZ80_005187</name>
</gene>